<comment type="caution">
    <text evidence="1">The sequence shown here is derived from an EMBL/GenBank/DDBJ whole genome shotgun (WGS) entry which is preliminary data.</text>
</comment>
<protein>
    <submittedName>
        <fullName evidence="1">Uncharacterized protein</fullName>
    </submittedName>
</protein>
<gene>
    <name evidence="1" type="ORF">SDC9_127409</name>
</gene>
<accession>A0A645CUI5</accession>
<evidence type="ECO:0000313" key="1">
    <source>
        <dbReference type="EMBL" id="MPM80362.1"/>
    </source>
</evidence>
<name>A0A645CUI5_9ZZZZ</name>
<sequence>MVIAGRVFCIGEVGTVDFSQFGDFIPDQLEVWLMQMASGFKQEDIIGFSRREGSFPFFCIREDRLFDDEMLAVGDGRHGLLEMEAVR</sequence>
<dbReference type="AlphaFoldDB" id="A0A645CUI5"/>
<organism evidence="1">
    <name type="scientific">bioreactor metagenome</name>
    <dbReference type="NCBI Taxonomy" id="1076179"/>
    <lineage>
        <taxon>unclassified sequences</taxon>
        <taxon>metagenomes</taxon>
        <taxon>ecological metagenomes</taxon>
    </lineage>
</organism>
<proteinExistence type="predicted"/>
<reference evidence="1" key="1">
    <citation type="submission" date="2019-08" db="EMBL/GenBank/DDBJ databases">
        <authorList>
            <person name="Kucharzyk K."/>
            <person name="Murdoch R.W."/>
            <person name="Higgins S."/>
            <person name="Loffler F."/>
        </authorList>
    </citation>
    <scope>NUCLEOTIDE SEQUENCE</scope>
</reference>
<dbReference type="EMBL" id="VSSQ01030000">
    <property type="protein sequence ID" value="MPM80362.1"/>
    <property type="molecule type" value="Genomic_DNA"/>
</dbReference>